<keyword evidence="1" id="KW-0614">Plasmid</keyword>
<dbReference type="InterPro" id="IPR011990">
    <property type="entry name" value="TPR-like_helical_dom_sf"/>
</dbReference>
<sequence length="474" mass="52246">MTGKSRSDAGGYFSGLMTRAGLAAGVMFAGFAAPAPLLAEQVNLQRYNIAPDAPGALVAPLEQRRRALLKRMQADPGDLDAAFAYAQASARLGDLEGAIATYERMLIRVPNTPRLQLELGALYFRLGAFDNSRAYFQQVLARPDTPPEVRNNISTFMLAMNGSRKKGGVTGQLTYGLRHQSNANAGPNNPVVNLMGRDFVLDDLARGRPDTSAVLGLTLGYLQPLSYRGVAMQYSLDVNATEFRERTDISTEDVEIRLGPVFLLDRYGIKGGRLSVAATLGGGRLGDAPNYLSYGLSVGYQMPLSRKSGLRLAFDYRDEDYRATAKRPLSNLLSGERYRLTGMITRQLGQNLQGFIGAGLERRTAERDYTAYWEGSTQFGLSYRYTAPFKVTERPWTLTLLGRVSRRVNDAPNPIVSSTEKQKGNDYYLQLIQNVPLNDKVGLQVYGGYRSVRSNYDIRTFHDASVGVSVIHNF</sequence>
<name>S5YI60_PARAH</name>
<organism evidence="1 2">
    <name type="scientific">Paracoccus aminophilus JCM 7686</name>
    <dbReference type="NCBI Taxonomy" id="1367847"/>
    <lineage>
        <taxon>Bacteria</taxon>
        <taxon>Pseudomonadati</taxon>
        <taxon>Pseudomonadota</taxon>
        <taxon>Alphaproteobacteria</taxon>
        <taxon>Rhodobacterales</taxon>
        <taxon>Paracoccaceae</taxon>
        <taxon>Paracoccus</taxon>
    </lineage>
</organism>
<geneLocation type="plasmid" evidence="1 2">
    <name>pAMI5</name>
</geneLocation>
<dbReference type="OrthoDB" id="7812878at2"/>
<dbReference type="AlphaFoldDB" id="S5YI60"/>
<accession>S5YI60</accession>
<dbReference type="SUPFAM" id="SSF48452">
    <property type="entry name" value="TPR-like"/>
    <property type="match status" value="1"/>
</dbReference>
<evidence type="ECO:0000313" key="2">
    <source>
        <dbReference type="Proteomes" id="UP000015480"/>
    </source>
</evidence>
<dbReference type="EMBL" id="CP006653">
    <property type="protein sequence ID" value="AGT11163.1"/>
    <property type="molecule type" value="Genomic_DNA"/>
</dbReference>
<proteinExistence type="predicted"/>
<keyword evidence="2" id="KW-1185">Reference proteome</keyword>
<dbReference type="Pfam" id="PF14559">
    <property type="entry name" value="TPR_19"/>
    <property type="match status" value="1"/>
</dbReference>
<dbReference type="HOGENOM" id="CLU_601083_0_0_5"/>
<reference evidence="1 2" key="1">
    <citation type="journal article" date="2014" name="BMC Genomics">
        <title>Architecture and functions of a multipartite genome of the methylotrophic bacterium Paracoccus aminophilus JCM 7686, containing primary and secondary chromids.</title>
        <authorList>
            <person name="Dziewit L."/>
            <person name="Czarnecki J."/>
            <person name="Wibberg D."/>
            <person name="Radlinska M."/>
            <person name="Mrozek P."/>
            <person name="Szymczak M."/>
            <person name="Schluter A."/>
            <person name="Puhler A."/>
            <person name="Bartosik D."/>
        </authorList>
    </citation>
    <scope>NUCLEOTIDE SEQUENCE [LARGE SCALE GENOMIC DNA]</scope>
    <source>
        <strain evidence="1">JCM 7686</strain>
        <plasmid evidence="2">Plasmid pAMI5</plasmid>
    </source>
</reference>
<dbReference type="Gene3D" id="1.25.40.10">
    <property type="entry name" value="Tetratricopeptide repeat domain"/>
    <property type="match status" value="1"/>
</dbReference>
<dbReference type="RefSeq" id="WP_020952934.1">
    <property type="nucleotide sequence ID" value="NC_022043.1"/>
</dbReference>
<dbReference type="PATRIC" id="fig|1367847.3.peg.4130"/>
<evidence type="ECO:0000313" key="1">
    <source>
        <dbReference type="EMBL" id="AGT11163.1"/>
    </source>
</evidence>
<dbReference type="Proteomes" id="UP000015480">
    <property type="component" value="Plasmid pAMI5"/>
</dbReference>
<gene>
    <name evidence="1" type="ORF">JCM7686_pAMI5p097</name>
</gene>
<protein>
    <submittedName>
        <fullName evidence="1">Uncharacterized protein</fullName>
    </submittedName>
</protein>
<dbReference type="KEGG" id="pami:JCM7686_pAMI5p097"/>